<dbReference type="AlphaFoldDB" id="A0A9P4YB65"/>
<evidence type="ECO:0000313" key="2">
    <source>
        <dbReference type="Proteomes" id="UP000803844"/>
    </source>
</evidence>
<dbReference type="GeneID" id="63840001"/>
<name>A0A9P4YB65_CRYP1</name>
<reference evidence="1" key="1">
    <citation type="journal article" date="2020" name="Phytopathology">
        <title>Genome sequence of the chestnut blight fungus Cryphonectria parasitica EP155: A fundamental resource for an archetypical invasive plant pathogen.</title>
        <authorList>
            <person name="Crouch J.A."/>
            <person name="Dawe A."/>
            <person name="Aerts A."/>
            <person name="Barry K."/>
            <person name="Churchill A.C.L."/>
            <person name="Grimwood J."/>
            <person name="Hillman B."/>
            <person name="Milgroom M.G."/>
            <person name="Pangilinan J."/>
            <person name="Smith M."/>
            <person name="Salamov A."/>
            <person name="Schmutz J."/>
            <person name="Yadav J."/>
            <person name="Grigoriev I.V."/>
            <person name="Nuss D."/>
        </authorList>
    </citation>
    <scope>NUCLEOTIDE SEQUENCE</scope>
    <source>
        <strain evidence="1">EP155</strain>
    </source>
</reference>
<evidence type="ECO:0000313" key="1">
    <source>
        <dbReference type="EMBL" id="KAF3770113.1"/>
    </source>
</evidence>
<comment type="caution">
    <text evidence="1">The sequence shown here is derived from an EMBL/GenBank/DDBJ whole genome shotgun (WGS) entry which is preliminary data.</text>
</comment>
<accession>A0A9P4YB65</accession>
<proteinExistence type="predicted"/>
<dbReference type="Proteomes" id="UP000803844">
    <property type="component" value="Unassembled WGS sequence"/>
</dbReference>
<dbReference type="EMBL" id="MU032344">
    <property type="protein sequence ID" value="KAF3770113.1"/>
    <property type="molecule type" value="Genomic_DNA"/>
</dbReference>
<protein>
    <submittedName>
        <fullName evidence="1">Uncharacterized protein</fullName>
    </submittedName>
</protein>
<organism evidence="1 2">
    <name type="scientific">Cryphonectria parasitica (strain ATCC 38755 / EP155)</name>
    <dbReference type="NCBI Taxonomy" id="660469"/>
    <lineage>
        <taxon>Eukaryota</taxon>
        <taxon>Fungi</taxon>
        <taxon>Dikarya</taxon>
        <taxon>Ascomycota</taxon>
        <taxon>Pezizomycotina</taxon>
        <taxon>Sordariomycetes</taxon>
        <taxon>Sordariomycetidae</taxon>
        <taxon>Diaporthales</taxon>
        <taxon>Cryphonectriaceae</taxon>
        <taxon>Cryphonectria-Endothia species complex</taxon>
        <taxon>Cryphonectria</taxon>
    </lineage>
</organism>
<dbReference type="RefSeq" id="XP_040781074.1">
    <property type="nucleotide sequence ID" value="XM_040922872.1"/>
</dbReference>
<sequence>MALERELLPRCLMHSHILFPVIQHQRSIILVCFGDRIPAFLQEGIRATRIRQTK</sequence>
<gene>
    <name evidence="1" type="ORF">M406DRAFT_354264</name>
</gene>
<keyword evidence="2" id="KW-1185">Reference proteome</keyword>